<accession>A0A1L9B4L5</accession>
<keyword evidence="4" id="KW-0808">Transferase</keyword>
<dbReference type="Gene3D" id="3.30.450.40">
    <property type="match status" value="2"/>
</dbReference>
<name>A0A1L9B4L5_9BACT</name>
<evidence type="ECO:0000259" key="10">
    <source>
        <dbReference type="PROSITE" id="PS50109"/>
    </source>
</evidence>
<dbReference type="InterPro" id="IPR005467">
    <property type="entry name" value="His_kinase_dom"/>
</dbReference>
<dbReference type="PROSITE" id="PS50112">
    <property type="entry name" value="PAS"/>
    <property type="match status" value="1"/>
</dbReference>
<reference evidence="12 13" key="2">
    <citation type="submission" date="2016-12" db="EMBL/GenBank/DDBJ databases">
        <title>Draft Genome Sequence of Cystobacter ferrugineus Strain Cbfe23.</title>
        <authorList>
            <person name="Akbar S."/>
            <person name="Dowd S.E."/>
            <person name="Stevens D.C."/>
        </authorList>
    </citation>
    <scope>NUCLEOTIDE SEQUENCE [LARGE SCALE GENOMIC DNA]</scope>
    <source>
        <strain evidence="12 13">Cbfe23</strain>
    </source>
</reference>
<dbReference type="Proteomes" id="UP000182229">
    <property type="component" value="Unassembled WGS sequence"/>
</dbReference>
<dbReference type="Pfam" id="PF02518">
    <property type="entry name" value="HATPase_c"/>
    <property type="match status" value="1"/>
</dbReference>
<reference evidence="13" key="1">
    <citation type="submission" date="2016-11" db="EMBL/GenBank/DDBJ databases">
        <authorList>
            <person name="Shukria A."/>
            <person name="Stevens D.C."/>
        </authorList>
    </citation>
    <scope>NUCLEOTIDE SEQUENCE [LARGE SCALE GENOMIC DNA]</scope>
    <source>
        <strain evidence="13">Cbfe23</strain>
    </source>
</reference>
<dbReference type="SUPFAM" id="SSF55874">
    <property type="entry name" value="ATPase domain of HSP90 chaperone/DNA topoisomerase II/histidine kinase"/>
    <property type="match status" value="1"/>
</dbReference>
<dbReference type="SUPFAM" id="SSF55781">
    <property type="entry name" value="GAF domain-like"/>
    <property type="match status" value="2"/>
</dbReference>
<keyword evidence="7" id="KW-0067">ATP-binding</keyword>
<dbReference type="GO" id="GO:0005524">
    <property type="term" value="F:ATP binding"/>
    <property type="evidence" value="ECO:0007669"/>
    <property type="project" value="UniProtKB-KW"/>
</dbReference>
<dbReference type="InterPro" id="IPR036097">
    <property type="entry name" value="HisK_dim/P_sf"/>
</dbReference>
<gene>
    <name evidence="12" type="ORF">BON30_27905</name>
</gene>
<evidence type="ECO:0000256" key="3">
    <source>
        <dbReference type="ARBA" id="ARBA00022553"/>
    </source>
</evidence>
<dbReference type="STRING" id="83449.BON30_27905"/>
<protein>
    <recommendedName>
        <fullName evidence="2">histidine kinase</fullName>
        <ecNumber evidence="2">2.7.13.3</ecNumber>
    </recommendedName>
</protein>
<dbReference type="GO" id="GO:0000155">
    <property type="term" value="F:phosphorelay sensor kinase activity"/>
    <property type="evidence" value="ECO:0007669"/>
    <property type="project" value="InterPro"/>
</dbReference>
<dbReference type="RefSeq" id="WP_071901491.1">
    <property type="nucleotide sequence ID" value="NZ_MPIN01000008.1"/>
</dbReference>
<comment type="catalytic activity">
    <reaction evidence="1">
        <text>ATP + protein L-histidine = ADP + protein N-phospho-L-histidine.</text>
        <dbReference type="EC" id="2.7.13.3"/>
    </reaction>
</comment>
<dbReference type="InterPro" id="IPR036890">
    <property type="entry name" value="HATPase_C_sf"/>
</dbReference>
<dbReference type="SMART" id="SM00065">
    <property type="entry name" value="GAF"/>
    <property type="match status" value="2"/>
</dbReference>
<evidence type="ECO:0000256" key="6">
    <source>
        <dbReference type="ARBA" id="ARBA00022777"/>
    </source>
</evidence>
<dbReference type="InterPro" id="IPR000014">
    <property type="entry name" value="PAS"/>
</dbReference>
<keyword evidence="13" id="KW-1185">Reference proteome</keyword>
<evidence type="ECO:0000259" key="11">
    <source>
        <dbReference type="PROSITE" id="PS50112"/>
    </source>
</evidence>
<dbReference type="SUPFAM" id="SSF55785">
    <property type="entry name" value="PYP-like sensor domain (PAS domain)"/>
    <property type="match status" value="1"/>
</dbReference>
<dbReference type="InterPro" id="IPR035965">
    <property type="entry name" value="PAS-like_dom_sf"/>
</dbReference>
<proteinExistence type="predicted"/>
<feature type="domain" description="PAS" evidence="11">
    <location>
        <begin position="27"/>
        <end position="66"/>
    </location>
</feature>
<dbReference type="OrthoDB" id="9760427at2"/>
<evidence type="ECO:0000313" key="13">
    <source>
        <dbReference type="Proteomes" id="UP000182229"/>
    </source>
</evidence>
<dbReference type="CDD" id="cd00082">
    <property type="entry name" value="HisKA"/>
    <property type="match status" value="1"/>
</dbReference>
<comment type="caution">
    <text evidence="12">The sequence shown here is derived from an EMBL/GenBank/DDBJ whole genome shotgun (WGS) entry which is preliminary data.</text>
</comment>
<dbReference type="EMBL" id="MPIN01000008">
    <property type="protein sequence ID" value="OJH37153.1"/>
    <property type="molecule type" value="Genomic_DNA"/>
</dbReference>
<dbReference type="InterPro" id="IPR003018">
    <property type="entry name" value="GAF"/>
</dbReference>
<dbReference type="PROSITE" id="PS50109">
    <property type="entry name" value="HIS_KIN"/>
    <property type="match status" value="1"/>
</dbReference>
<dbReference type="InterPro" id="IPR003661">
    <property type="entry name" value="HisK_dim/P_dom"/>
</dbReference>
<dbReference type="InterPro" id="IPR013767">
    <property type="entry name" value="PAS_fold"/>
</dbReference>
<keyword evidence="8" id="KW-0902">Two-component regulatory system</keyword>
<dbReference type="SMART" id="SM00387">
    <property type="entry name" value="HATPase_c"/>
    <property type="match status" value="1"/>
</dbReference>
<evidence type="ECO:0000256" key="9">
    <source>
        <dbReference type="SAM" id="MobiDB-lite"/>
    </source>
</evidence>
<keyword evidence="6 12" id="KW-0418">Kinase</keyword>
<keyword evidence="5" id="KW-0547">Nucleotide-binding</keyword>
<dbReference type="Pfam" id="PF00512">
    <property type="entry name" value="HisKA"/>
    <property type="match status" value="1"/>
</dbReference>
<dbReference type="EC" id="2.7.13.3" evidence="2"/>
<evidence type="ECO:0000256" key="2">
    <source>
        <dbReference type="ARBA" id="ARBA00012438"/>
    </source>
</evidence>
<dbReference type="Pfam" id="PF01590">
    <property type="entry name" value="GAF"/>
    <property type="match status" value="2"/>
</dbReference>
<evidence type="ECO:0000313" key="12">
    <source>
        <dbReference type="EMBL" id="OJH37153.1"/>
    </source>
</evidence>
<dbReference type="Gene3D" id="3.30.565.10">
    <property type="entry name" value="Histidine kinase-like ATPase, C-terminal domain"/>
    <property type="match status" value="1"/>
</dbReference>
<evidence type="ECO:0000256" key="8">
    <source>
        <dbReference type="ARBA" id="ARBA00023012"/>
    </source>
</evidence>
<sequence length="832" mass="91716">MTRNLYNEATLRSLIGNFTNPISVVQDGRIRMANDAYLEMHGLPREQVEGRSFFDFLHPEDLARLRMRYRLREQGALAERDPRRYVLPARPGVGPRELAVHVQEVELEGSGFALLCNHLVLGDRPNELEMAERLVETSAKLVAARSEEAVRRIALEGFQRVGLAARFLVREGERFSPFEGLDEAMAQRALSEARPVFGPFENESTAVYLALGTPSSEVLWVAGSDVRPSYGPVLELFAKVVGAALTDARLLADVERSRWELSSVAEVARFVALPEPPSPQDFLARLSLLVGAEAVLLYASESPEGPWGLVAQVGLEPALAQALPMPREEWLSAEMSARGVVLSSEAEEREWRALSAGRLVRSAAVPLLQGGHPGGLLQVLRGADHPFSSEELRLLGTLAELLMMLLEQRRLRAESARQLADSRLLLDLARTTAATLEVASILDVASDFLVKLLDVSNCFILLHDEQAGVLRGAAASATHRDFFRGLVIPVEDPDSIAARVARDRRSIALPDLSKARGIGRRALVQQLGEKAMLGLPLTSRDQLIGVVLLDDTRRPRLFPTAFIELAEATCGQIALAITNARLYESLWASYAELAAARAEMVKRERLAALGELSAIVAHEVRNPLGAIFNAVASLRHLLKPDGDTAMLLDILAEESDRLDRMVSDLLDYTRPREPIRQLEDVSRMLQDAVEAAWKQQGSPSHITPSIEVEPELPRVPLDRRHIRQVLINMLVNAMQAMPQGGGVRVLARRELHDNREILRIDVEDQGCGIPTELIHRVFEPFFTTKAQGTGLGLAVVKRIIEEHHGELSLESSPGRGTTFSIRLPLNQPTSPP</sequence>
<dbReference type="SMART" id="SM00091">
    <property type="entry name" value="PAS"/>
    <property type="match status" value="1"/>
</dbReference>
<dbReference type="AlphaFoldDB" id="A0A1L9B4L5"/>
<dbReference type="SUPFAM" id="SSF47384">
    <property type="entry name" value="Homodimeric domain of signal transducing histidine kinase"/>
    <property type="match status" value="1"/>
</dbReference>
<evidence type="ECO:0000256" key="7">
    <source>
        <dbReference type="ARBA" id="ARBA00022840"/>
    </source>
</evidence>
<dbReference type="GO" id="GO:0006355">
    <property type="term" value="P:regulation of DNA-templated transcription"/>
    <property type="evidence" value="ECO:0007669"/>
    <property type="project" value="InterPro"/>
</dbReference>
<dbReference type="InterPro" id="IPR004358">
    <property type="entry name" value="Sig_transdc_His_kin-like_C"/>
</dbReference>
<evidence type="ECO:0000256" key="1">
    <source>
        <dbReference type="ARBA" id="ARBA00000085"/>
    </source>
</evidence>
<dbReference type="CDD" id="cd00130">
    <property type="entry name" value="PAS"/>
    <property type="match status" value="1"/>
</dbReference>
<feature type="region of interest" description="Disordered" evidence="9">
    <location>
        <begin position="807"/>
        <end position="832"/>
    </location>
</feature>
<dbReference type="PRINTS" id="PR00344">
    <property type="entry name" value="BCTRLSENSOR"/>
</dbReference>
<dbReference type="InterPro" id="IPR029016">
    <property type="entry name" value="GAF-like_dom_sf"/>
</dbReference>
<dbReference type="Pfam" id="PF00989">
    <property type="entry name" value="PAS"/>
    <property type="match status" value="1"/>
</dbReference>
<evidence type="ECO:0000256" key="4">
    <source>
        <dbReference type="ARBA" id="ARBA00022679"/>
    </source>
</evidence>
<dbReference type="NCBIfam" id="TIGR00229">
    <property type="entry name" value="sensory_box"/>
    <property type="match status" value="1"/>
</dbReference>
<feature type="domain" description="Histidine kinase" evidence="10">
    <location>
        <begin position="615"/>
        <end position="827"/>
    </location>
</feature>
<dbReference type="PANTHER" id="PTHR43065:SF10">
    <property type="entry name" value="PEROXIDE STRESS-ACTIVATED HISTIDINE KINASE MAK3"/>
    <property type="match status" value="1"/>
</dbReference>
<organism evidence="12 13">
    <name type="scientific">Cystobacter ferrugineus</name>
    <dbReference type="NCBI Taxonomy" id="83449"/>
    <lineage>
        <taxon>Bacteria</taxon>
        <taxon>Pseudomonadati</taxon>
        <taxon>Myxococcota</taxon>
        <taxon>Myxococcia</taxon>
        <taxon>Myxococcales</taxon>
        <taxon>Cystobacterineae</taxon>
        <taxon>Archangiaceae</taxon>
        <taxon>Cystobacter</taxon>
    </lineage>
</organism>
<dbReference type="Gene3D" id="3.30.450.20">
    <property type="entry name" value="PAS domain"/>
    <property type="match status" value="1"/>
</dbReference>
<dbReference type="SMART" id="SM00388">
    <property type="entry name" value="HisKA"/>
    <property type="match status" value="1"/>
</dbReference>
<keyword evidence="3" id="KW-0597">Phosphoprotein</keyword>
<dbReference type="Gene3D" id="1.10.287.130">
    <property type="match status" value="1"/>
</dbReference>
<dbReference type="PANTHER" id="PTHR43065">
    <property type="entry name" value="SENSOR HISTIDINE KINASE"/>
    <property type="match status" value="1"/>
</dbReference>
<evidence type="ECO:0000256" key="5">
    <source>
        <dbReference type="ARBA" id="ARBA00022741"/>
    </source>
</evidence>
<dbReference type="InterPro" id="IPR003594">
    <property type="entry name" value="HATPase_dom"/>
</dbReference>